<feature type="transmembrane region" description="Helical" evidence="2">
    <location>
        <begin position="180"/>
        <end position="199"/>
    </location>
</feature>
<dbReference type="AlphaFoldDB" id="A0A9N8EHS3"/>
<evidence type="ECO:0000313" key="4">
    <source>
        <dbReference type="EMBL" id="CAB9519511.1"/>
    </source>
</evidence>
<dbReference type="InterPro" id="IPR056361">
    <property type="entry name" value="AtPDCT1_2_TM_dom"/>
</dbReference>
<feature type="region of interest" description="Disordered" evidence="1">
    <location>
        <begin position="415"/>
        <end position="448"/>
    </location>
</feature>
<reference evidence="4" key="1">
    <citation type="submission" date="2020-06" db="EMBL/GenBank/DDBJ databases">
        <authorList>
            <consortium name="Plant Systems Biology data submission"/>
        </authorList>
    </citation>
    <scope>NUCLEOTIDE SEQUENCE</scope>
    <source>
        <strain evidence="4">D6</strain>
    </source>
</reference>
<dbReference type="PANTHER" id="PTHR34674:SF1">
    <property type="entry name" value="PHOSPHATIDYLCHOLINE:DIACYLGLYCEROL CHOLINEPHOSPHOTRANSFERASE 1-RELATED"/>
    <property type="match status" value="1"/>
</dbReference>
<feature type="transmembrane region" description="Helical" evidence="2">
    <location>
        <begin position="264"/>
        <end position="281"/>
    </location>
</feature>
<feature type="transmembrane region" description="Helical" evidence="2">
    <location>
        <begin position="152"/>
        <end position="173"/>
    </location>
</feature>
<feature type="compositionally biased region" description="Low complexity" evidence="1">
    <location>
        <begin position="14"/>
        <end position="48"/>
    </location>
</feature>
<keyword evidence="5" id="KW-1185">Reference proteome</keyword>
<proteinExistence type="predicted"/>
<keyword evidence="2" id="KW-0812">Transmembrane</keyword>
<dbReference type="EMBL" id="CAICTM010001020">
    <property type="protein sequence ID" value="CAB9519511.1"/>
    <property type="molecule type" value="Genomic_DNA"/>
</dbReference>
<dbReference type="Proteomes" id="UP001153069">
    <property type="component" value="Unassembled WGS sequence"/>
</dbReference>
<dbReference type="InterPro" id="IPR055311">
    <property type="entry name" value="PDCT1/2-like"/>
</dbReference>
<dbReference type="GO" id="GO:0004142">
    <property type="term" value="F:diacylglycerol cholinephosphotransferase activity"/>
    <property type="evidence" value="ECO:0007669"/>
    <property type="project" value="TreeGrafter"/>
</dbReference>
<evidence type="ECO:0000313" key="5">
    <source>
        <dbReference type="Proteomes" id="UP001153069"/>
    </source>
</evidence>
<evidence type="ECO:0000259" key="3">
    <source>
        <dbReference type="Pfam" id="PF24788"/>
    </source>
</evidence>
<evidence type="ECO:0000256" key="1">
    <source>
        <dbReference type="SAM" id="MobiDB-lite"/>
    </source>
</evidence>
<sequence length="448" mass="50481">MTTQPKAPTKNSEVESSTIETTATATTMTAAVSSSGNHLTTTATTTTTTEDRRSYFTRHLSPDYALPQIDPQLAKAAWRDILFLALGCVAVSIIGFVETHAMDADARMTVHVAKVWHWQDMPLNPHGIVDTGYIMTYPLYEFLKANRDWNDLLAGLNSVILVFPSLYVAYVTVWKGDYSCAFRLLALQLLRAFCGWFTFLPPDPAYLNSYYDFPDFVHCIFQDCSSAGDGAPEAMPFVSFFSGHVATMVMVGNHMALSKYFRPWAYLIHVLNVFQIVRLLATRGHYSIDMIIGWYVAVYVTNPAGRLGRYYSRGATMEEIFPHTPAQAFEYATGVADTRRERRMSALLQRPEVQQALRQMESEDDLLEDDDESSFQVQSETTVRILQETASKMMQEQAAALQEEVQHLQQQAREAVNAMREQRILKKKSSKKEGTSGNPQPQGKNKDQ</sequence>
<feature type="region of interest" description="Disordered" evidence="1">
    <location>
        <begin position="1"/>
        <end position="50"/>
    </location>
</feature>
<evidence type="ECO:0000256" key="2">
    <source>
        <dbReference type="SAM" id="Phobius"/>
    </source>
</evidence>
<comment type="caution">
    <text evidence="4">The sequence shown here is derived from an EMBL/GenBank/DDBJ whole genome shotgun (WGS) entry which is preliminary data.</text>
</comment>
<feature type="domain" description="AtPDCT1/2 transmembrane" evidence="3">
    <location>
        <begin position="130"/>
        <end position="301"/>
    </location>
</feature>
<feature type="transmembrane region" description="Helical" evidence="2">
    <location>
        <begin position="81"/>
        <end position="97"/>
    </location>
</feature>
<organism evidence="4 5">
    <name type="scientific">Seminavis robusta</name>
    <dbReference type="NCBI Taxonomy" id="568900"/>
    <lineage>
        <taxon>Eukaryota</taxon>
        <taxon>Sar</taxon>
        <taxon>Stramenopiles</taxon>
        <taxon>Ochrophyta</taxon>
        <taxon>Bacillariophyta</taxon>
        <taxon>Bacillariophyceae</taxon>
        <taxon>Bacillariophycidae</taxon>
        <taxon>Naviculales</taxon>
        <taxon>Naviculaceae</taxon>
        <taxon>Seminavis</taxon>
    </lineage>
</organism>
<name>A0A9N8EHS3_9STRA</name>
<feature type="compositionally biased region" description="Polar residues" evidence="1">
    <location>
        <begin position="1"/>
        <end position="11"/>
    </location>
</feature>
<keyword evidence="2" id="KW-1133">Transmembrane helix</keyword>
<gene>
    <name evidence="4" type="ORF">SEMRO_1022_G232430.1</name>
</gene>
<dbReference type="PANTHER" id="PTHR34674">
    <property type="entry name" value="PHOSPHATIDYLCHOLINE:DIACYLGLYCEROL CHOLINEPHOSPHOTRANSFERASE 1-RELATED"/>
    <property type="match status" value="1"/>
</dbReference>
<dbReference type="Pfam" id="PF24788">
    <property type="entry name" value="AtPDCT1_2"/>
    <property type="match status" value="1"/>
</dbReference>
<dbReference type="OrthoDB" id="1921278at2759"/>
<protein>
    <recommendedName>
        <fullName evidence="3">AtPDCT1/2 transmembrane domain-containing protein</fullName>
    </recommendedName>
</protein>
<feature type="compositionally biased region" description="Polar residues" evidence="1">
    <location>
        <begin position="435"/>
        <end position="448"/>
    </location>
</feature>
<accession>A0A9N8EHS3</accession>
<keyword evidence="2" id="KW-0472">Membrane</keyword>